<dbReference type="PANTHER" id="PTHR37299">
    <property type="entry name" value="TRANSCRIPTIONAL REGULATOR-RELATED"/>
    <property type="match status" value="1"/>
</dbReference>
<dbReference type="Pfam" id="PF00072">
    <property type="entry name" value="Response_reg"/>
    <property type="match status" value="1"/>
</dbReference>
<sequence length="242" mass="27875">MNINCIIVDDEIHARKVLEKYIQDIPHVTLVKSCKNALEAMEVLRNSSVDAMFLDINMPKLSGLSFLESLVNPPLVVITTAYREYAVDAYELDVMDYLHKPIPFPRFIKAISKIEEKLQLKNNLQTVSQDNTPDTSQNFIFIKADKKTIKLNFEDIKYIEGLGDYIKIHTKSKNIVSKLTIKKMEELLPENLFPRVHKSFIISLQLIDSIEGNQVEIGDQKIPIGQMYRQAFMDLINTFLKK</sequence>
<evidence type="ECO:0000313" key="5">
    <source>
        <dbReference type="Proteomes" id="UP000218267"/>
    </source>
</evidence>
<protein>
    <submittedName>
        <fullName evidence="4">DNA-binding response regulator</fullName>
    </submittedName>
</protein>
<dbReference type="RefSeq" id="WP_096432333.1">
    <property type="nucleotide sequence ID" value="NZ_AP018042.1"/>
</dbReference>
<dbReference type="Proteomes" id="UP000218267">
    <property type="component" value="Chromosome"/>
</dbReference>
<keyword evidence="1" id="KW-0597">Phosphoprotein</keyword>
<dbReference type="EMBL" id="AP018042">
    <property type="protein sequence ID" value="BAX82223.1"/>
    <property type="molecule type" value="Genomic_DNA"/>
</dbReference>
<evidence type="ECO:0000256" key="1">
    <source>
        <dbReference type="PROSITE-ProRule" id="PRU00169"/>
    </source>
</evidence>
<gene>
    <name evidence="4" type="ORF">ALGA_3931</name>
</gene>
<name>A0A1Y1CQF8_9BACT</name>
<dbReference type="PROSITE" id="PS50110">
    <property type="entry name" value="RESPONSE_REGULATORY"/>
    <property type="match status" value="1"/>
</dbReference>
<keyword evidence="5" id="KW-1185">Reference proteome</keyword>
<dbReference type="SMART" id="SM00448">
    <property type="entry name" value="REC"/>
    <property type="match status" value="1"/>
</dbReference>
<feature type="modified residue" description="4-aspartylphosphate" evidence="1">
    <location>
        <position position="55"/>
    </location>
</feature>
<dbReference type="KEGG" id="mbas:ALGA_3931"/>
<dbReference type="GO" id="GO:0000156">
    <property type="term" value="F:phosphorelay response regulator activity"/>
    <property type="evidence" value="ECO:0007669"/>
    <property type="project" value="InterPro"/>
</dbReference>
<evidence type="ECO:0000259" key="3">
    <source>
        <dbReference type="PROSITE" id="PS50930"/>
    </source>
</evidence>
<dbReference type="SUPFAM" id="SSF52172">
    <property type="entry name" value="CheY-like"/>
    <property type="match status" value="1"/>
</dbReference>
<dbReference type="InterPro" id="IPR011006">
    <property type="entry name" value="CheY-like_superfamily"/>
</dbReference>
<feature type="domain" description="HTH LytTR-type" evidence="3">
    <location>
        <begin position="140"/>
        <end position="211"/>
    </location>
</feature>
<dbReference type="InterPro" id="IPR001789">
    <property type="entry name" value="Sig_transdc_resp-reg_receiver"/>
</dbReference>
<proteinExistence type="predicted"/>
<dbReference type="InterPro" id="IPR046947">
    <property type="entry name" value="LytR-like"/>
</dbReference>
<reference evidence="4 5" key="1">
    <citation type="journal article" date="2018" name="Mar. Genomics">
        <title>Complete genome sequence of Marinifilaceae bacterium strain SPP2, isolated from the Antarctic marine sediment.</title>
        <authorList>
            <person name="Watanabe M."/>
            <person name="Kojima H."/>
            <person name="Fukui M."/>
        </authorList>
    </citation>
    <scope>NUCLEOTIDE SEQUENCE [LARGE SCALE GENOMIC DNA]</scope>
    <source>
        <strain evidence="4 5">SPP2</strain>
    </source>
</reference>
<organism evidence="4 5">
    <name type="scientific">Labilibaculum antarcticum</name>
    <dbReference type="NCBI Taxonomy" id="1717717"/>
    <lineage>
        <taxon>Bacteria</taxon>
        <taxon>Pseudomonadati</taxon>
        <taxon>Bacteroidota</taxon>
        <taxon>Bacteroidia</taxon>
        <taxon>Marinilabiliales</taxon>
        <taxon>Marinifilaceae</taxon>
        <taxon>Labilibaculum</taxon>
    </lineage>
</organism>
<dbReference type="PROSITE" id="PS50930">
    <property type="entry name" value="HTH_LYTTR"/>
    <property type="match status" value="1"/>
</dbReference>
<dbReference type="PANTHER" id="PTHR37299:SF1">
    <property type="entry name" value="STAGE 0 SPORULATION PROTEIN A HOMOLOG"/>
    <property type="match status" value="1"/>
</dbReference>
<feature type="domain" description="Response regulatory" evidence="2">
    <location>
        <begin position="4"/>
        <end position="115"/>
    </location>
</feature>
<dbReference type="GO" id="GO:0003677">
    <property type="term" value="F:DNA binding"/>
    <property type="evidence" value="ECO:0007669"/>
    <property type="project" value="UniProtKB-KW"/>
</dbReference>
<dbReference type="OrthoDB" id="1490554at2"/>
<dbReference type="Pfam" id="PF04397">
    <property type="entry name" value="LytTR"/>
    <property type="match status" value="1"/>
</dbReference>
<keyword evidence="4" id="KW-0238">DNA-binding</keyword>
<reference evidence="5" key="2">
    <citation type="journal article" date="2020" name="Antonie Van Leeuwenhoek">
        <title>Labilibaculum antarcticum sp. nov., a novel facultative anaerobic, psychrotorelant bacterium isolated from marine sediment of Antarctica.</title>
        <authorList>
            <person name="Watanabe M."/>
            <person name="Kojima H."/>
            <person name="Fukui M."/>
        </authorList>
    </citation>
    <scope>NUCLEOTIDE SEQUENCE [LARGE SCALE GENOMIC DNA]</scope>
    <source>
        <strain evidence="5">SPP2</strain>
    </source>
</reference>
<evidence type="ECO:0000259" key="2">
    <source>
        <dbReference type="PROSITE" id="PS50110"/>
    </source>
</evidence>
<dbReference type="Gene3D" id="3.40.50.2300">
    <property type="match status" value="1"/>
</dbReference>
<accession>A0A1Y1CQF8</accession>
<dbReference type="AlphaFoldDB" id="A0A1Y1CQF8"/>
<dbReference type="SMART" id="SM00850">
    <property type="entry name" value="LytTR"/>
    <property type="match status" value="1"/>
</dbReference>
<dbReference type="Gene3D" id="2.40.50.1020">
    <property type="entry name" value="LytTr DNA-binding domain"/>
    <property type="match status" value="1"/>
</dbReference>
<dbReference type="InterPro" id="IPR007492">
    <property type="entry name" value="LytTR_DNA-bd_dom"/>
</dbReference>
<evidence type="ECO:0000313" key="4">
    <source>
        <dbReference type="EMBL" id="BAX82223.1"/>
    </source>
</evidence>